<feature type="signal peptide" evidence="7">
    <location>
        <begin position="1"/>
        <end position="22"/>
    </location>
</feature>
<keyword evidence="4" id="KW-0813">Transport</keyword>
<dbReference type="PANTHER" id="PTHR11306">
    <property type="entry name" value="NIEMANN PICK TYPE C2 PROTEIN NPC2-RELATED"/>
    <property type="match status" value="1"/>
</dbReference>
<keyword evidence="5 7" id="KW-0732">Signal</keyword>
<evidence type="ECO:0000256" key="4">
    <source>
        <dbReference type="ARBA" id="ARBA00022448"/>
    </source>
</evidence>
<dbReference type="Proteomes" id="UP000256970">
    <property type="component" value="Unassembled WGS sequence"/>
</dbReference>
<dbReference type="InterPro" id="IPR039670">
    <property type="entry name" value="NPC2-like"/>
</dbReference>
<evidence type="ECO:0000256" key="6">
    <source>
        <dbReference type="ARBA" id="ARBA00023055"/>
    </source>
</evidence>
<dbReference type="InterPro" id="IPR014756">
    <property type="entry name" value="Ig_E-set"/>
</dbReference>
<gene>
    <name evidence="9" type="ORF">BQ4739_LOCUS1542</name>
</gene>
<dbReference type="GO" id="GO:0032934">
    <property type="term" value="F:sterol binding"/>
    <property type="evidence" value="ECO:0007669"/>
    <property type="project" value="InterPro"/>
</dbReference>
<keyword evidence="6" id="KW-0445">Lipid transport</keyword>
<dbReference type="PANTHER" id="PTHR11306:SF0">
    <property type="entry name" value="PHOSPHATIDYLGLYCEROL_PHOSPHATIDYLINOSITOL TRANSFER PROTEIN"/>
    <property type="match status" value="1"/>
</dbReference>
<evidence type="ECO:0000256" key="5">
    <source>
        <dbReference type="ARBA" id="ARBA00022729"/>
    </source>
</evidence>
<comment type="similarity">
    <text evidence="2">Belongs to the NPC2 family.</text>
</comment>
<comment type="function">
    <text evidence="1">Catalyzes the intermembrane transfer of phosphatidylglycerol and phosphatidylinositol.</text>
</comment>
<name>A0A383V9J3_TETOB</name>
<keyword evidence="10" id="KW-1185">Reference proteome</keyword>
<dbReference type="AlphaFoldDB" id="A0A383V9J3"/>
<evidence type="ECO:0000256" key="3">
    <source>
        <dbReference type="ARBA" id="ARBA00011245"/>
    </source>
</evidence>
<feature type="domain" description="MD-2-related lipid-recognition" evidence="8">
    <location>
        <begin position="25"/>
        <end position="139"/>
    </location>
</feature>
<proteinExistence type="inferred from homology"/>
<evidence type="ECO:0000259" key="8">
    <source>
        <dbReference type="SMART" id="SM00737"/>
    </source>
</evidence>
<evidence type="ECO:0000256" key="2">
    <source>
        <dbReference type="ARBA" id="ARBA00006370"/>
    </source>
</evidence>
<reference evidence="9 10" key="1">
    <citation type="submission" date="2016-10" db="EMBL/GenBank/DDBJ databases">
        <authorList>
            <person name="Cai Z."/>
        </authorList>
    </citation>
    <scope>NUCLEOTIDE SEQUENCE [LARGE SCALE GENOMIC DNA]</scope>
</reference>
<protein>
    <recommendedName>
        <fullName evidence="8">MD-2-related lipid-recognition domain-containing protein</fullName>
    </recommendedName>
</protein>
<dbReference type="Pfam" id="PF02221">
    <property type="entry name" value="E1_DerP2_DerF2"/>
    <property type="match status" value="1"/>
</dbReference>
<feature type="chain" id="PRO_5016674299" description="MD-2-related lipid-recognition domain-containing protein" evidence="7">
    <location>
        <begin position="23"/>
        <end position="141"/>
    </location>
</feature>
<accession>A0A383V9J3</accession>
<dbReference type="GO" id="GO:0015918">
    <property type="term" value="P:sterol transport"/>
    <property type="evidence" value="ECO:0007669"/>
    <property type="project" value="InterPro"/>
</dbReference>
<evidence type="ECO:0000313" key="9">
    <source>
        <dbReference type="EMBL" id="SZX61006.1"/>
    </source>
</evidence>
<dbReference type="Gene3D" id="2.60.40.770">
    <property type="match status" value="1"/>
</dbReference>
<evidence type="ECO:0000256" key="7">
    <source>
        <dbReference type="SAM" id="SignalP"/>
    </source>
</evidence>
<dbReference type="SMART" id="SM00737">
    <property type="entry name" value="ML"/>
    <property type="match status" value="1"/>
</dbReference>
<evidence type="ECO:0000256" key="1">
    <source>
        <dbReference type="ARBA" id="ARBA00002053"/>
    </source>
</evidence>
<sequence>MHSAQFSLCLAVVLLGALSCNALTWESCNESNAAIKLSKVEMTPDPPTANSLVKIRILGTSGAEVADGDVSVKISWAGMQVAQQTLSLCKFLSCPIKAGPITATYENTMPSFVPRGKYGVDVVARSGSGSDVLCMRASFNV</sequence>
<dbReference type="EMBL" id="FNXT01000118">
    <property type="protein sequence ID" value="SZX61006.1"/>
    <property type="molecule type" value="Genomic_DNA"/>
</dbReference>
<organism evidence="9 10">
    <name type="scientific">Tetradesmus obliquus</name>
    <name type="common">Green alga</name>
    <name type="synonym">Acutodesmus obliquus</name>
    <dbReference type="NCBI Taxonomy" id="3088"/>
    <lineage>
        <taxon>Eukaryota</taxon>
        <taxon>Viridiplantae</taxon>
        <taxon>Chlorophyta</taxon>
        <taxon>core chlorophytes</taxon>
        <taxon>Chlorophyceae</taxon>
        <taxon>CS clade</taxon>
        <taxon>Sphaeropleales</taxon>
        <taxon>Scenedesmaceae</taxon>
        <taxon>Tetradesmus</taxon>
    </lineage>
</organism>
<evidence type="ECO:0000313" key="10">
    <source>
        <dbReference type="Proteomes" id="UP000256970"/>
    </source>
</evidence>
<comment type="subunit">
    <text evidence="3">Monomer.</text>
</comment>
<dbReference type="InterPro" id="IPR003172">
    <property type="entry name" value="ML_dom"/>
</dbReference>
<dbReference type="SUPFAM" id="SSF81296">
    <property type="entry name" value="E set domains"/>
    <property type="match status" value="1"/>
</dbReference>